<dbReference type="AlphaFoldDB" id="A0A3B1DTK8"/>
<dbReference type="EMBL" id="UOGK01000664">
    <property type="protein sequence ID" value="VAX42241.1"/>
    <property type="molecule type" value="Genomic_DNA"/>
</dbReference>
<reference evidence="1" key="1">
    <citation type="submission" date="2018-06" db="EMBL/GenBank/DDBJ databases">
        <authorList>
            <person name="Zhirakovskaya E."/>
        </authorList>
    </citation>
    <scope>NUCLEOTIDE SEQUENCE</scope>
</reference>
<dbReference type="SUPFAM" id="SSF53474">
    <property type="entry name" value="alpha/beta-Hydrolases"/>
    <property type="match status" value="1"/>
</dbReference>
<name>A0A3B1DTK8_9ZZZZ</name>
<organism evidence="1">
    <name type="scientific">hydrothermal vent metagenome</name>
    <dbReference type="NCBI Taxonomy" id="652676"/>
    <lineage>
        <taxon>unclassified sequences</taxon>
        <taxon>metagenomes</taxon>
        <taxon>ecological metagenomes</taxon>
    </lineage>
</organism>
<dbReference type="InterPro" id="IPR029058">
    <property type="entry name" value="AB_hydrolase_fold"/>
</dbReference>
<gene>
    <name evidence="1" type="ORF">MNBD_PLANCTO03-1416</name>
</gene>
<proteinExistence type="predicted"/>
<feature type="non-terminal residue" evidence="1">
    <location>
        <position position="222"/>
    </location>
</feature>
<dbReference type="Gene3D" id="3.40.50.1820">
    <property type="entry name" value="alpha/beta hydrolase"/>
    <property type="match status" value="1"/>
</dbReference>
<protein>
    <submittedName>
        <fullName evidence="1">Putative esterase</fullName>
    </submittedName>
</protein>
<dbReference type="PROSITE" id="PS51257">
    <property type="entry name" value="PROKAR_LIPOPROTEIN"/>
    <property type="match status" value="1"/>
</dbReference>
<sequence length="222" mass="24078">MQLSRLFVALSVVVLACAGVPAHAQDLVQPETHADGILLVVTDASGLVTNDSPMYLASNLVGWNPGDHAMKLSGRSDLRWQILLPMPEQGSSLQFKFTRGSWETCEVAADLTDISNRTLAPVERERVVPGQPIVIELVVERFADEREGAIQPRPRSDTTQPLNVTGNALRLQVVGGAGAAGGALRDVVVWLPPGYDDPANADRRYPVLYMQDGQNVFDHHPP</sequence>
<evidence type="ECO:0000313" key="1">
    <source>
        <dbReference type="EMBL" id="VAX42241.1"/>
    </source>
</evidence>
<accession>A0A3B1DTK8</accession>